<organism evidence="1 2">
    <name type="scientific">Acinetobacter lactucae</name>
    <dbReference type="NCBI Taxonomy" id="1785128"/>
    <lineage>
        <taxon>Bacteria</taxon>
        <taxon>Pseudomonadati</taxon>
        <taxon>Pseudomonadota</taxon>
        <taxon>Gammaproteobacteria</taxon>
        <taxon>Moraxellales</taxon>
        <taxon>Moraxellaceae</taxon>
        <taxon>Acinetobacter</taxon>
        <taxon>Acinetobacter calcoaceticus/baumannii complex</taxon>
    </lineage>
</organism>
<protein>
    <submittedName>
        <fullName evidence="1">Uncharacterized protein</fullName>
    </submittedName>
</protein>
<evidence type="ECO:0000313" key="1">
    <source>
        <dbReference type="EMBL" id="MDD9320604.1"/>
    </source>
</evidence>
<dbReference type="Proteomes" id="UP001150055">
    <property type="component" value="Unassembled WGS sequence"/>
</dbReference>
<dbReference type="EMBL" id="JALNTG010000033">
    <property type="protein sequence ID" value="MDD9320604.1"/>
    <property type="molecule type" value="Genomic_DNA"/>
</dbReference>
<dbReference type="AlphaFoldDB" id="A0AB35K4X9"/>
<comment type="caution">
    <text evidence="1">The sequence shown here is derived from an EMBL/GenBank/DDBJ whole genome shotgun (WGS) entry which is preliminary data.</text>
</comment>
<dbReference type="RefSeq" id="WP_274579162.1">
    <property type="nucleotide sequence ID" value="NZ_JALNTG010000033.1"/>
</dbReference>
<accession>A0AB35K4X9</accession>
<sequence length="150" mass="17886">MNKKLKATFRNKPYPLAIEMRPLWRICLVILIIKNMIIKNRATDLKKLNILLWMTIKHQNRQIFERFLLDKNAPIPFISSDQANYVAIELAFNKDFIKLSYDEKIYLTSKSEHLYNLIIENNLFKDEIDFMSNFGYRLTQKNIDKIIGKS</sequence>
<name>A0AB35K4X9_9GAMM</name>
<evidence type="ECO:0000313" key="2">
    <source>
        <dbReference type="Proteomes" id="UP001150055"/>
    </source>
</evidence>
<reference evidence="1" key="1">
    <citation type="submission" date="2022-12" db="EMBL/GenBank/DDBJ databases">
        <title>Acinetobacter lactucae: Emerging opportunistic pathogenic species of genus Acinetobacter isolated from immunocompromised patients in clinical settings of India.</title>
        <authorList>
            <person name="Amar A.K."/>
            <person name="Sawant A.R."/>
            <person name="Meera M."/>
            <person name="Tomar A."/>
            <person name="Sistla S."/>
            <person name="Prashanth K."/>
        </authorList>
    </citation>
    <scope>NUCLEOTIDE SEQUENCE</scope>
    <source>
        <strain evidence="1">PKAL1828C</strain>
    </source>
</reference>
<proteinExistence type="predicted"/>
<gene>
    <name evidence="1" type="ORF">M0O54_10815</name>
</gene>